<dbReference type="Proteomes" id="UP000589516">
    <property type="component" value="Unassembled WGS sequence"/>
</dbReference>
<keyword evidence="2 6" id="KW-0285">Flavoprotein</keyword>
<dbReference type="NCBIfam" id="TIGR00421">
    <property type="entry name" value="ubiX_pad"/>
    <property type="match status" value="1"/>
</dbReference>
<comment type="similarity">
    <text evidence="5 6">Belongs to the UbiX/PAD1 family.</text>
</comment>
<dbReference type="HAMAP" id="MF_01984">
    <property type="entry name" value="ubiX_pad"/>
    <property type="match status" value="1"/>
</dbReference>
<evidence type="ECO:0000256" key="6">
    <source>
        <dbReference type="HAMAP-Rule" id="MF_01984"/>
    </source>
</evidence>
<sequence length="186" mass="19989">MDRIVVGMSGASGIAYGVRLLEALREQPVETHFVATDSAQLVHHHECDGDWADVEALADVVHPNNDVAASIASGSFRARAMVIVPCSMDTLGKLAAGVNDNLLTRAGAVMLKERRPLILVPRETPFSHIHIENMLRLSTAGAIIAPAAPAFYNRPQSLDDNVNFIAGRVLDLLGLDADLFARWEGG</sequence>
<name>A0A7C7ZD31_9ARCH</name>
<dbReference type="AlphaFoldDB" id="A0A7C7ZD31"/>
<feature type="binding site" evidence="6">
    <location>
        <position position="168"/>
    </location>
    <ligand>
        <name>dimethylallyl phosphate</name>
        <dbReference type="ChEBI" id="CHEBI:88052"/>
    </ligand>
</feature>
<feature type="binding site" evidence="6">
    <location>
        <begin position="10"/>
        <end position="12"/>
    </location>
    <ligand>
        <name>FMN</name>
        <dbReference type="ChEBI" id="CHEBI:58210"/>
    </ligand>
</feature>
<dbReference type="InterPro" id="IPR036551">
    <property type="entry name" value="Flavin_trans-like"/>
</dbReference>
<gene>
    <name evidence="6" type="primary">ubiX</name>
    <name evidence="8" type="ORF">EYQ16_02125</name>
</gene>
<dbReference type="Gene3D" id="3.40.50.1950">
    <property type="entry name" value="Flavin prenyltransferase-like"/>
    <property type="match status" value="1"/>
</dbReference>
<reference evidence="9" key="1">
    <citation type="journal article" date="2019" name="bioRxiv">
        <title>Genome diversification in globally distributed novel marine Proteobacteria is linked to environmental adaptation.</title>
        <authorList>
            <person name="Zhou Z."/>
            <person name="Tran P.Q."/>
            <person name="Kieft K."/>
            <person name="Anantharaman K."/>
        </authorList>
    </citation>
    <scope>NUCLEOTIDE SEQUENCE [LARGE SCALE GENOMIC DNA]</scope>
</reference>
<evidence type="ECO:0000256" key="3">
    <source>
        <dbReference type="ARBA" id="ARBA00022643"/>
    </source>
</evidence>
<dbReference type="InterPro" id="IPR004507">
    <property type="entry name" value="UbiX-like"/>
</dbReference>
<dbReference type="FunFam" id="3.40.50.1950:FF:000001">
    <property type="entry name" value="Flavin prenyltransferase UbiX"/>
    <property type="match status" value="1"/>
</dbReference>
<dbReference type="PANTHER" id="PTHR43374">
    <property type="entry name" value="FLAVIN PRENYLTRANSFERASE"/>
    <property type="match status" value="1"/>
</dbReference>
<evidence type="ECO:0000256" key="1">
    <source>
        <dbReference type="ARBA" id="ARBA00022602"/>
    </source>
</evidence>
<proteinExistence type="inferred from homology"/>
<evidence type="ECO:0000313" key="9">
    <source>
        <dbReference type="Proteomes" id="UP000589516"/>
    </source>
</evidence>
<dbReference type="SUPFAM" id="SSF52507">
    <property type="entry name" value="Homo-oligomeric flavin-containing Cys decarboxylases, HFCD"/>
    <property type="match status" value="1"/>
</dbReference>
<comment type="caution">
    <text evidence="6">Lacks conserved residue(s) required for the propagation of feature annotation.</text>
</comment>
<evidence type="ECO:0000256" key="4">
    <source>
        <dbReference type="ARBA" id="ARBA00022679"/>
    </source>
</evidence>
<dbReference type="EMBL" id="DUAV01000021">
    <property type="protein sequence ID" value="HIG63302.1"/>
    <property type="molecule type" value="Genomic_DNA"/>
</dbReference>
<dbReference type="Pfam" id="PF02441">
    <property type="entry name" value="Flavoprotein"/>
    <property type="match status" value="1"/>
</dbReference>
<dbReference type="GO" id="GO:0016831">
    <property type="term" value="F:carboxy-lyase activity"/>
    <property type="evidence" value="ECO:0007669"/>
    <property type="project" value="TreeGrafter"/>
</dbReference>
<protein>
    <recommendedName>
        <fullName evidence="6">Flavin prenyltransferase UbiX</fullName>
        <ecNumber evidence="6">2.5.1.129</ecNumber>
    </recommendedName>
</protein>
<feature type="binding site" evidence="6">
    <location>
        <begin position="87"/>
        <end position="90"/>
    </location>
    <ligand>
        <name>FMN</name>
        <dbReference type="ChEBI" id="CHEBI:58210"/>
    </ligand>
</feature>
<dbReference type="InterPro" id="IPR003382">
    <property type="entry name" value="Flavoprotein"/>
</dbReference>
<keyword evidence="1 6" id="KW-0637">Prenyltransferase</keyword>
<dbReference type="NCBIfam" id="NF004685">
    <property type="entry name" value="PRK06029.1"/>
    <property type="match status" value="1"/>
</dbReference>
<accession>A0A7C7ZD31</accession>
<feature type="domain" description="Flavoprotein" evidence="7">
    <location>
        <begin position="3"/>
        <end position="173"/>
    </location>
</feature>
<dbReference type="GO" id="GO:0106141">
    <property type="term" value="F:flavin prenyltransferase activity"/>
    <property type="evidence" value="ECO:0007669"/>
    <property type="project" value="UniProtKB-EC"/>
</dbReference>
<dbReference type="EC" id="2.5.1.129" evidence="6"/>
<keyword evidence="4 6" id="KW-0808">Transferase</keyword>
<dbReference type="PANTHER" id="PTHR43374:SF1">
    <property type="entry name" value="FLAVIN PRENYLTRANSFERASE PAD1, MITOCHONDRIAL"/>
    <property type="match status" value="1"/>
</dbReference>
<comment type="function">
    <text evidence="6">Flavin prenyltransferase that catalyzes the synthesis of the prenylated FMN cofactor (prenyl-FMN) for 4-hydroxy-3-polyprenylbenzoic acid decarboxylase UbiD. The prenyltransferase is metal-independent and links a dimethylallyl moiety from dimethylallyl monophosphate (DMAP) to the flavin N5 and C6 atoms of FMN.</text>
</comment>
<feature type="binding site" evidence="6">
    <location>
        <position position="152"/>
    </location>
    <ligand>
        <name>dimethylallyl phosphate</name>
        <dbReference type="ChEBI" id="CHEBI:88052"/>
    </ligand>
</feature>
<comment type="catalytic activity">
    <reaction evidence="6">
        <text>dimethylallyl phosphate + FMNH2 = prenylated FMNH2 + phosphate</text>
        <dbReference type="Rhea" id="RHEA:37743"/>
        <dbReference type="ChEBI" id="CHEBI:43474"/>
        <dbReference type="ChEBI" id="CHEBI:57618"/>
        <dbReference type="ChEBI" id="CHEBI:87467"/>
        <dbReference type="ChEBI" id="CHEBI:88052"/>
        <dbReference type="EC" id="2.5.1.129"/>
    </reaction>
</comment>
<evidence type="ECO:0000256" key="5">
    <source>
        <dbReference type="ARBA" id="ARBA00060793"/>
    </source>
</evidence>
<evidence type="ECO:0000313" key="8">
    <source>
        <dbReference type="EMBL" id="HIG63302.1"/>
    </source>
</evidence>
<feature type="binding site" evidence="6">
    <location>
        <position position="36"/>
    </location>
    <ligand>
        <name>FMN</name>
        <dbReference type="ChEBI" id="CHEBI:58210"/>
    </ligand>
</feature>
<evidence type="ECO:0000256" key="2">
    <source>
        <dbReference type="ARBA" id="ARBA00022630"/>
    </source>
</evidence>
<comment type="caution">
    <text evidence="8">The sequence shown here is derived from an EMBL/GenBank/DDBJ whole genome shotgun (WGS) entry which is preliminary data.</text>
</comment>
<keyword evidence="3 6" id="KW-0288">FMN</keyword>
<feature type="binding site" evidence="6">
    <location>
        <position position="122"/>
    </location>
    <ligand>
        <name>FMN</name>
        <dbReference type="ChEBI" id="CHEBI:58210"/>
    </ligand>
</feature>
<organism evidence="8 9">
    <name type="scientific">Marine Group III euryarchaeote</name>
    <dbReference type="NCBI Taxonomy" id="2173149"/>
    <lineage>
        <taxon>Archaea</taxon>
        <taxon>Methanobacteriati</taxon>
        <taxon>Thermoplasmatota</taxon>
        <taxon>Thermoplasmata</taxon>
        <taxon>Candidatus Thermoprofundales</taxon>
    </lineage>
</organism>
<evidence type="ECO:0000259" key="7">
    <source>
        <dbReference type="Pfam" id="PF02441"/>
    </source>
</evidence>